<evidence type="ECO:0000313" key="1">
    <source>
        <dbReference type="EMBL" id="CAF4757720.1"/>
    </source>
</evidence>
<evidence type="ECO:0000313" key="2">
    <source>
        <dbReference type="Proteomes" id="UP000663880"/>
    </source>
</evidence>
<dbReference type="OrthoDB" id="6779410at2759"/>
<gene>
    <name evidence="1" type="ORF">PMACD_LOCUS1117</name>
</gene>
<proteinExistence type="predicted"/>
<organism evidence="1 2">
    <name type="scientific">Pieris macdunnoughi</name>
    <dbReference type="NCBI Taxonomy" id="345717"/>
    <lineage>
        <taxon>Eukaryota</taxon>
        <taxon>Metazoa</taxon>
        <taxon>Ecdysozoa</taxon>
        <taxon>Arthropoda</taxon>
        <taxon>Hexapoda</taxon>
        <taxon>Insecta</taxon>
        <taxon>Pterygota</taxon>
        <taxon>Neoptera</taxon>
        <taxon>Endopterygota</taxon>
        <taxon>Lepidoptera</taxon>
        <taxon>Glossata</taxon>
        <taxon>Ditrysia</taxon>
        <taxon>Papilionoidea</taxon>
        <taxon>Pieridae</taxon>
        <taxon>Pierinae</taxon>
        <taxon>Pieris</taxon>
    </lineage>
</organism>
<comment type="caution">
    <text evidence="1">The sequence shown here is derived from an EMBL/GenBank/DDBJ whole genome shotgun (WGS) entry which is preliminary data.</text>
</comment>
<keyword evidence="2" id="KW-1185">Reference proteome</keyword>
<dbReference type="AlphaFoldDB" id="A0A821LYA8"/>
<accession>A0A821LYA8</accession>
<reference evidence="1" key="1">
    <citation type="submission" date="2021-02" db="EMBL/GenBank/DDBJ databases">
        <authorList>
            <person name="Steward A R."/>
        </authorList>
    </citation>
    <scope>NUCLEOTIDE SEQUENCE</scope>
</reference>
<dbReference type="EMBL" id="CAJOBZ010000002">
    <property type="protein sequence ID" value="CAF4757720.1"/>
    <property type="molecule type" value="Genomic_DNA"/>
</dbReference>
<name>A0A821LYA8_9NEOP</name>
<sequence length="202" mass="23495">MISMLGKWLYLEAPRQLKRIEIIYPIVGHSLIPPDRVFAKIEKVIKTKEVITCTDLASIPVYDWKTSYQNIIKPTTSWHFAFMKCKRIFITRTKTENVLVQGEVNYRAENNTKMTITKKGKKITMIQPDIIQPNKIIPNAAKLHDVLKLLKTHFGDNWETLETLTFYKIVKERAQEQPENMIESPTMTDLCESGFTENNSYV</sequence>
<protein>
    <submittedName>
        <fullName evidence="1">Uncharacterized protein</fullName>
    </submittedName>
</protein>
<dbReference type="Proteomes" id="UP000663880">
    <property type="component" value="Unassembled WGS sequence"/>
</dbReference>